<feature type="region of interest" description="Disordered" evidence="1">
    <location>
        <begin position="268"/>
        <end position="297"/>
    </location>
</feature>
<reference evidence="3" key="1">
    <citation type="submission" date="2020-05" db="EMBL/GenBank/DDBJ databases">
        <title>Mycena genomes resolve the evolution of fungal bioluminescence.</title>
        <authorList>
            <person name="Tsai I.J."/>
        </authorList>
    </citation>
    <scope>NUCLEOTIDE SEQUENCE</scope>
    <source>
        <strain evidence="3">160909Yilan</strain>
    </source>
</reference>
<feature type="domain" description="DUF6697" evidence="2">
    <location>
        <begin position="212"/>
        <end position="447"/>
    </location>
</feature>
<dbReference type="OrthoDB" id="3176940at2759"/>
<feature type="compositionally biased region" description="Basic residues" evidence="1">
    <location>
        <begin position="456"/>
        <end position="466"/>
    </location>
</feature>
<feature type="region of interest" description="Disordered" evidence="1">
    <location>
        <begin position="451"/>
        <end position="536"/>
    </location>
</feature>
<evidence type="ECO:0000256" key="1">
    <source>
        <dbReference type="SAM" id="MobiDB-lite"/>
    </source>
</evidence>
<dbReference type="Pfam" id="PF20411">
    <property type="entry name" value="DUF6697"/>
    <property type="match status" value="1"/>
</dbReference>
<evidence type="ECO:0000259" key="2">
    <source>
        <dbReference type="Pfam" id="PF20411"/>
    </source>
</evidence>
<feature type="compositionally biased region" description="Acidic residues" evidence="1">
    <location>
        <begin position="271"/>
        <end position="291"/>
    </location>
</feature>
<proteinExistence type="predicted"/>
<dbReference type="EMBL" id="JACAZH010000011">
    <property type="protein sequence ID" value="KAF7354653.1"/>
    <property type="molecule type" value="Genomic_DNA"/>
</dbReference>
<evidence type="ECO:0000313" key="4">
    <source>
        <dbReference type="Proteomes" id="UP000623467"/>
    </source>
</evidence>
<protein>
    <recommendedName>
        <fullName evidence="2">DUF6697 domain-containing protein</fullName>
    </recommendedName>
</protein>
<feature type="region of interest" description="Disordered" evidence="1">
    <location>
        <begin position="16"/>
        <end position="59"/>
    </location>
</feature>
<dbReference type="AlphaFoldDB" id="A0A8H6Y7H8"/>
<evidence type="ECO:0000313" key="3">
    <source>
        <dbReference type="EMBL" id="KAF7354653.1"/>
    </source>
</evidence>
<accession>A0A8H6Y7H8</accession>
<feature type="compositionally biased region" description="Acidic residues" evidence="1">
    <location>
        <begin position="498"/>
        <end position="516"/>
    </location>
</feature>
<organism evidence="3 4">
    <name type="scientific">Mycena sanguinolenta</name>
    <dbReference type="NCBI Taxonomy" id="230812"/>
    <lineage>
        <taxon>Eukaryota</taxon>
        <taxon>Fungi</taxon>
        <taxon>Dikarya</taxon>
        <taxon>Basidiomycota</taxon>
        <taxon>Agaricomycotina</taxon>
        <taxon>Agaricomycetes</taxon>
        <taxon>Agaricomycetidae</taxon>
        <taxon>Agaricales</taxon>
        <taxon>Marasmiineae</taxon>
        <taxon>Mycenaceae</taxon>
        <taxon>Mycena</taxon>
    </lineage>
</organism>
<comment type="caution">
    <text evidence="3">The sequence shown here is derived from an EMBL/GenBank/DDBJ whole genome shotgun (WGS) entry which is preliminary data.</text>
</comment>
<keyword evidence="4" id="KW-1185">Reference proteome</keyword>
<dbReference type="Proteomes" id="UP000623467">
    <property type="component" value="Unassembled WGS sequence"/>
</dbReference>
<sequence length="536" mass="60658">MRKNRAKVEIEAEELMDVDGPNIDQVNIESPLANPAEDGNEERDIPRTPPPDNGTGVDALFRIQGSSVPPAEFDAGGDVQMTTPDAEVERAVTVTPQQVTVKEEPVDMDIDSVLSSTEMPRPEKRRRILLDAVVIPFDRTARAHADTDRQVRGGLERQALHDKFELLKNPKVKKPKNTPVLSLDTVMARLQADKIDLEPYPIDLEPEIRDVTVRRDFMTKEYGGNGQETYPKIAEKFWKKTGMRNFMYLNLNFNPRCPEIPGAPGLLFDADCPEDSDSDLPESDDEDEAGTVEDCKQKVMKGKVNDLDTDEKDKKTSDKDRTEILFARLGQSMWQYQGQYILNPVNNLTVDEWKQQPNNVRRTWAQQLSFKGWGRDIRAQIALQRELGRKPTKAEKKNALKDVDNKFLTVTPEEISTAFDRGEVIIVVSTMKCVGYNSDFQRALAEKMPLFVPPPRKAKKASSKSKPKPDVKPASIKREGASPSTSRSKKRTRKELEDHDDFEDDSDIVPESEDESESPREIYRPRGTRSRPIVLS</sequence>
<feature type="compositionally biased region" description="Basic and acidic residues" evidence="1">
    <location>
        <begin position="467"/>
        <end position="480"/>
    </location>
</feature>
<name>A0A8H6Y7H8_9AGAR</name>
<gene>
    <name evidence="3" type="ORF">MSAN_01378900</name>
</gene>
<dbReference type="InterPro" id="IPR046520">
    <property type="entry name" value="DUF6697"/>
</dbReference>